<evidence type="ECO:0000259" key="1">
    <source>
        <dbReference type="PROSITE" id="PS51671"/>
    </source>
</evidence>
<dbReference type="EMBL" id="KF900391">
    <property type="protein sequence ID" value="AIE93326.1"/>
    <property type="molecule type" value="Genomic_DNA"/>
</dbReference>
<organism evidence="2">
    <name type="scientific">uncultured marine thaumarchaeote AD1000_33_G09</name>
    <dbReference type="NCBI Taxonomy" id="1455909"/>
    <lineage>
        <taxon>Archaea</taxon>
        <taxon>Nitrososphaerota</taxon>
        <taxon>environmental samples</taxon>
    </lineage>
</organism>
<sequence>MKSADISIIGPDSKGIVATITNFIFENQCNIEEVSQNVVNGTFFMNVKISINKKSLIKKYLTKDWKKKQNN</sequence>
<accession>A0A075FV35</accession>
<protein>
    <recommendedName>
        <fullName evidence="1">ACT domain-containing protein</fullName>
    </recommendedName>
</protein>
<dbReference type="InterPro" id="IPR002912">
    <property type="entry name" value="ACT_dom"/>
</dbReference>
<feature type="domain" description="ACT" evidence="1">
    <location>
        <begin position="5"/>
        <end position="71"/>
    </location>
</feature>
<dbReference type="PROSITE" id="PS51671">
    <property type="entry name" value="ACT"/>
    <property type="match status" value="1"/>
</dbReference>
<name>A0A075FV35_9ARCH</name>
<evidence type="ECO:0000313" key="2">
    <source>
        <dbReference type="EMBL" id="AIE93326.1"/>
    </source>
</evidence>
<reference evidence="2" key="1">
    <citation type="journal article" date="2014" name="Genome Biol. Evol.">
        <title>Pangenome evidence for extensive interdomain horizontal transfer affecting lineage core and shell genes in uncultured planktonic thaumarchaeota and euryarchaeota.</title>
        <authorList>
            <person name="Deschamps P."/>
            <person name="Zivanovic Y."/>
            <person name="Moreira D."/>
            <person name="Rodriguez-Valera F."/>
            <person name="Lopez-Garcia P."/>
        </authorList>
    </citation>
    <scope>NUCLEOTIDE SEQUENCE</scope>
</reference>
<dbReference type="InterPro" id="IPR045865">
    <property type="entry name" value="ACT-like_dom_sf"/>
</dbReference>
<dbReference type="SUPFAM" id="SSF55021">
    <property type="entry name" value="ACT-like"/>
    <property type="match status" value="1"/>
</dbReference>
<dbReference type="AlphaFoldDB" id="A0A075FV35"/>
<proteinExistence type="predicted"/>
<dbReference type="Gene3D" id="3.30.70.260">
    <property type="match status" value="1"/>
</dbReference>
<dbReference type="Pfam" id="PF13740">
    <property type="entry name" value="ACT_6"/>
    <property type="match status" value="1"/>
</dbReference>